<comment type="caution">
    <text evidence="1">The sequence shown here is derived from an EMBL/GenBank/DDBJ whole genome shotgun (WGS) entry which is preliminary data.</text>
</comment>
<dbReference type="RefSeq" id="WP_057905556.1">
    <property type="nucleotide sequence ID" value="NZ_AZDA01000121.1"/>
</dbReference>
<sequence length="99" mass="10904">MEFLTGSTGEMVHEHLYSEKGQRIGHRTLPAGFQTGEGKLHPAPAHGVIIPIKGRVQFNTEGHSEEIYPGRAVVMEKGEPHSMTAITDCEIMVVLDILR</sequence>
<dbReference type="Gene3D" id="2.60.120.10">
    <property type="entry name" value="Jelly Rolls"/>
    <property type="match status" value="1"/>
</dbReference>
<dbReference type="InterPro" id="IPR014710">
    <property type="entry name" value="RmlC-like_jellyroll"/>
</dbReference>
<dbReference type="InterPro" id="IPR011051">
    <property type="entry name" value="RmlC_Cupin_sf"/>
</dbReference>
<organism evidence="1 2">
    <name type="scientific">Loigolactobacillus bifermentans DSM 20003</name>
    <dbReference type="NCBI Taxonomy" id="1423726"/>
    <lineage>
        <taxon>Bacteria</taxon>
        <taxon>Bacillati</taxon>
        <taxon>Bacillota</taxon>
        <taxon>Bacilli</taxon>
        <taxon>Lactobacillales</taxon>
        <taxon>Lactobacillaceae</taxon>
        <taxon>Loigolactobacillus</taxon>
    </lineage>
</organism>
<name>A0A0R1GGQ8_9LACO</name>
<dbReference type="STRING" id="1423726.FC07_GL001466"/>
<reference evidence="1 2" key="1">
    <citation type="journal article" date="2015" name="Genome Announc.">
        <title>Expanding the biotechnology potential of lactobacilli through comparative genomics of 213 strains and associated genera.</title>
        <authorList>
            <person name="Sun Z."/>
            <person name="Harris H.M."/>
            <person name="McCann A."/>
            <person name="Guo C."/>
            <person name="Argimon S."/>
            <person name="Zhang W."/>
            <person name="Yang X."/>
            <person name="Jeffery I.B."/>
            <person name="Cooney J.C."/>
            <person name="Kagawa T.F."/>
            <person name="Liu W."/>
            <person name="Song Y."/>
            <person name="Salvetti E."/>
            <person name="Wrobel A."/>
            <person name="Rasinkangas P."/>
            <person name="Parkhill J."/>
            <person name="Rea M.C."/>
            <person name="O'Sullivan O."/>
            <person name="Ritari J."/>
            <person name="Douillard F.P."/>
            <person name="Paul Ross R."/>
            <person name="Yang R."/>
            <person name="Briner A.E."/>
            <person name="Felis G.E."/>
            <person name="de Vos W.M."/>
            <person name="Barrangou R."/>
            <person name="Klaenhammer T.R."/>
            <person name="Caufield P.W."/>
            <person name="Cui Y."/>
            <person name="Zhang H."/>
            <person name="O'Toole P.W."/>
        </authorList>
    </citation>
    <scope>NUCLEOTIDE SEQUENCE [LARGE SCALE GENOMIC DNA]</scope>
    <source>
        <strain evidence="1 2">DSM 20003</strain>
    </source>
</reference>
<evidence type="ECO:0000313" key="1">
    <source>
        <dbReference type="EMBL" id="KRK33211.1"/>
    </source>
</evidence>
<protein>
    <recommendedName>
        <fullName evidence="3">Cupin 2 conserved barrel domain-containing protein</fullName>
    </recommendedName>
</protein>
<accession>A0A0R1GGQ8</accession>
<keyword evidence="2" id="KW-1185">Reference proteome</keyword>
<evidence type="ECO:0000313" key="2">
    <source>
        <dbReference type="Proteomes" id="UP000051461"/>
    </source>
</evidence>
<dbReference type="Proteomes" id="UP000051461">
    <property type="component" value="Unassembled WGS sequence"/>
</dbReference>
<dbReference type="AlphaFoldDB" id="A0A0R1GGQ8"/>
<dbReference type="OrthoDB" id="1691590at2"/>
<proteinExistence type="predicted"/>
<dbReference type="SUPFAM" id="SSF51182">
    <property type="entry name" value="RmlC-like cupins"/>
    <property type="match status" value="1"/>
</dbReference>
<dbReference type="EMBL" id="AZDA01000121">
    <property type="protein sequence ID" value="KRK33211.1"/>
    <property type="molecule type" value="Genomic_DNA"/>
</dbReference>
<dbReference type="PATRIC" id="fig|1423726.3.peg.1517"/>
<evidence type="ECO:0008006" key="3">
    <source>
        <dbReference type="Google" id="ProtNLM"/>
    </source>
</evidence>
<gene>
    <name evidence="1" type="ORF">FC07_GL001466</name>
</gene>